<evidence type="ECO:0000256" key="2">
    <source>
        <dbReference type="ARBA" id="ARBA00022448"/>
    </source>
</evidence>
<keyword evidence="3" id="KW-0004">4Fe-4S</keyword>
<dbReference type="InterPro" id="IPR001080">
    <property type="entry name" value="3Fe4S_ferredoxin"/>
</dbReference>
<evidence type="ECO:0000259" key="9">
    <source>
        <dbReference type="PROSITE" id="PS51379"/>
    </source>
</evidence>
<dbReference type="Gene3D" id="3.30.70.20">
    <property type="match status" value="1"/>
</dbReference>
<evidence type="ECO:0000256" key="1">
    <source>
        <dbReference type="ARBA" id="ARBA00001966"/>
    </source>
</evidence>
<evidence type="ECO:0000256" key="7">
    <source>
        <dbReference type="ARBA" id="ARBA00023014"/>
    </source>
</evidence>
<comment type="cofactor">
    <cofactor evidence="1">
        <name>[4Fe-4S] cluster</name>
        <dbReference type="ChEBI" id="CHEBI:49883"/>
    </cofactor>
</comment>
<evidence type="ECO:0000313" key="10">
    <source>
        <dbReference type="EMBL" id="MQY21515.1"/>
    </source>
</evidence>
<dbReference type="Pfam" id="PF13459">
    <property type="entry name" value="Fer4_15"/>
    <property type="match status" value="1"/>
</dbReference>
<feature type="domain" description="4Fe-4S ferredoxin-type" evidence="9">
    <location>
        <begin position="5"/>
        <end position="33"/>
    </location>
</feature>
<keyword evidence="11" id="KW-1185">Reference proteome</keyword>
<keyword evidence="6 8" id="KW-0408">Iron</keyword>
<dbReference type="GO" id="GO:0051539">
    <property type="term" value="F:4 iron, 4 sulfur cluster binding"/>
    <property type="evidence" value="ECO:0007669"/>
    <property type="project" value="UniProtKB-KW"/>
</dbReference>
<comment type="caution">
    <text evidence="10">The sequence shown here is derived from an EMBL/GenBank/DDBJ whole genome shotgun (WGS) entry which is preliminary data.</text>
</comment>
<dbReference type="InterPro" id="IPR052395">
    <property type="entry name" value="ET_Ferredoxin"/>
</dbReference>
<evidence type="ECO:0000256" key="4">
    <source>
        <dbReference type="ARBA" id="ARBA00022723"/>
    </source>
</evidence>
<dbReference type="RefSeq" id="WP_153412344.1">
    <property type="nucleotide sequence ID" value="NZ_WEGK01000010.1"/>
</dbReference>
<dbReference type="PANTHER" id="PTHR39163:SF1">
    <property type="entry name" value="FERREDOXIN"/>
    <property type="match status" value="1"/>
</dbReference>
<dbReference type="EMBL" id="WEGK01000010">
    <property type="protein sequence ID" value="MQY21515.1"/>
    <property type="molecule type" value="Genomic_DNA"/>
</dbReference>
<dbReference type="PRINTS" id="PR00352">
    <property type="entry name" value="3FE4SFRDOXIN"/>
</dbReference>
<evidence type="ECO:0000313" key="11">
    <source>
        <dbReference type="Proteomes" id="UP000438448"/>
    </source>
</evidence>
<reference evidence="10 11" key="1">
    <citation type="submission" date="2019-10" db="EMBL/GenBank/DDBJ databases">
        <title>Nocardia macrotermitis sp. nov. and Nocardia aurantia sp. nov., isolated from the gut of fungus growing-termite Macrotermes natalensis.</title>
        <authorList>
            <person name="Benndorf R."/>
            <person name="Schwitalla J."/>
            <person name="Martin K."/>
            <person name="De Beer W."/>
            <person name="Kaster A.-K."/>
            <person name="Vollmers J."/>
            <person name="Poulsen M."/>
            <person name="Beemelmanns C."/>
        </authorList>
    </citation>
    <scope>NUCLEOTIDE SEQUENCE [LARGE SCALE GENOMIC DNA]</scope>
    <source>
        <strain evidence="10 11">RB20</strain>
    </source>
</reference>
<comment type="function">
    <text evidence="8">Ferredoxins are iron-sulfur proteins that transfer electrons in a wide variety of metabolic reactions.</text>
</comment>
<organism evidence="10 11">
    <name type="scientific">Nocardia macrotermitis</name>
    <dbReference type="NCBI Taxonomy" id="2585198"/>
    <lineage>
        <taxon>Bacteria</taxon>
        <taxon>Bacillati</taxon>
        <taxon>Actinomycetota</taxon>
        <taxon>Actinomycetes</taxon>
        <taxon>Mycobacteriales</taxon>
        <taxon>Nocardiaceae</taxon>
        <taxon>Nocardia</taxon>
    </lineage>
</organism>
<gene>
    <name evidence="10" type="ORF">NRB20_46280</name>
</gene>
<evidence type="ECO:0000256" key="8">
    <source>
        <dbReference type="RuleBase" id="RU368020"/>
    </source>
</evidence>
<keyword evidence="2 8" id="KW-0813">Transport</keyword>
<dbReference type="OrthoDB" id="3383735at2"/>
<dbReference type="InterPro" id="IPR017896">
    <property type="entry name" value="4Fe4S_Fe-S-bd"/>
</dbReference>
<sequence length="93" mass="9872">MSDEVRVWIDQKLCTGDGLCTQYAPDVFQFGDDGLAYVKQSADADLLKSEGAQADVPDSLRLDVVDAADGCPGNCIHVVRRTDGVEVAGPDAD</sequence>
<proteinExistence type="predicted"/>
<evidence type="ECO:0000256" key="5">
    <source>
        <dbReference type="ARBA" id="ARBA00022982"/>
    </source>
</evidence>
<dbReference type="Proteomes" id="UP000438448">
    <property type="component" value="Unassembled WGS sequence"/>
</dbReference>
<dbReference type="SUPFAM" id="SSF54862">
    <property type="entry name" value="4Fe-4S ferredoxins"/>
    <property type="match status" value="1"/>
</dbReference>
<evidence type="ECO:0000256" key="3">
    <source>
        <dbReference type="ARBA" id="ARBA00022485"/>
    </source>
</evidence>
<evidence type="ECO:0000256" key="6">
    <source>
        <dbReference type="ARBA" id="ARBA00023004"/>
    </source>
</evidence>
<dbReference type="PROSITE" id="PS51379">
    <property type="entry name" value="4FE4S_FER_2"/>
    <property type="match status" value="1"/>
</dbReference>
<dbReference type="GO" id="GO:0009055">
    <property type="term" value="F:electron transfer activity"/>
    <property type="evidence" value="ECO:0007669"/>
    <property type="project" value="UniProtKB-UniRule"/>
</dbReference>
<dbReference type="GO" id="GO:0005506">
    <property type="term" value="F:iron ion binding"/>
    <property type="evidence" value="ECO:0007669"/>
    <property type="project" value="UniProtKB-UniRule"/>
</dbReference>
<keyword evidence="7 8" id="KW-0411">Iron-sulfur</keyword>
<keyword evidence="4 8" id="KW-0479">Metal-binding</keyword>
<dbReference type="PANTHER" id="PTHR39163">
    <property type="entry name" value="FERREDOXIN"/>
    <property type="match status" value="1"/>
</dbReference>
<keyword evidence="5 8" id="KW-0249">Electron transport</keyword>
<protein>
    <recommendedName>
        <fullName evidence="8">Ferredoxin</fullName>
    </recommendedName>
</protein>
<accession>A0A7K0D6Y1</accession>
<dbReference type="AlphaFoldDB" id="A0A7K0D6Y1"/>
<name>A0A7K0D6Y1_9NOCA</name>